<dbReference type="EMBL" id="CAKMRJ010001112">
    <property type="protein sequence ID" value="CAH1423029.1"/>
    <property type="molecule type" value="Genomic_DNA"/>
</dbReference>
<organism evidence="1 2">
    <name type="scientific">Lactuca virosa</name>
    <dbReference type="NCBI Taxonomy" id="75947"/>
    <lineage>
        <taxon>Eukaryota</taxon>
        <taxon>Viridiplantae</taxon>
        <taxon>Streptophyta</taxon>
        <taxon>Embryophyta</taxon>
        <taxon>Tracheophyta</taxon>
        <taxon>Spermatophyta</taxon>
        <taxon>Magnoliopsida</taxon>
        <taxon>eudicotyledons</taxon>
        <taxon>Gunneridae</taxon>
        <taxon>Pentapetalae</taxon>
        <taxon>asterids</taxon>
        <taxon>campanulids</taxon>
        <taxon>Asterales</taxon>
        <taxon>Asteraceae</taxon>
        <taxon>Cichorioideae</taxon>
        <taxon>Cichorieae</taxon>
        <taxon>Lactucinae</taxon>
        <taxon>Lactuca</taxon>
    </lineage>
</organism>
<accession>A0AAU9MA31</accession>
<evidence type="ECO:0000313" key="1">
    <source>
        <dbReference type="EMBL" id="CAH1423029.1"/>
    </source>
</evidence>
<dbReference type="Gene3D" id="1.20.1310.10">
    <property type="entry name" value="Cullin Repeats"/>
    <property type="match status" value="1"/>
</dbReference>
<comment type="caution">
    <text evidence="1">The sequence shown here is derived from an EMBL/GenBank/DDBJ whole genome shotgun (WGS) entry which is preliminary data.</text>
</comment>
<protein>
    <submittedName>
        <fullName evidence="1">Uncharacterized protein</fullName>
    </submittedName>
</protein>
<sequence length="142" mass="16619">MGFRKKLIDFVDSLVNRRRVQVSIPILAKKKDCFMNHTLFHKALKQAFEVFCNKIVVGCVILLSQYPEKGGREKLSDEAIEETWIRPNCDFKKQISERKRLNCLLLLCPSQLNSLICAAKFQWYWENPGVKDHQKHGTIRQL</sequence>
<dbReference type="AlphaFoldDB" id="A0AAU9MA31"/>
<name>A0AAU9MA31_9ASTR</name>
<reference evidence="1 2" key="1">
    <citation type="submission" date="2022-01" db="EMBL/GenBank/DDBJ databases">
        <authorList>
            <person name="Xiong W."/>
            <person name="Schranz E."/>
        </authorList>
    </citation>
    <scope>NUCLEOTIDE SEQUENCE [LARGE SCALE GENOMIC DNA]</scope>
</reference>
<gene>
    <name evidence="1" type="ORF">LVIROSA_LOCUS10325</name>
</gene>
<keyword evidence="2" id="KW-1185">Reference proteome</keyword>
<dbReference type="Proteomes" id="UP001157418">
    <property type="component" value="Unassembled WGS sequence"/>
</dbReference>
<evidence type="ECO:0000313" key="2">
    <source>
        <dbReference type="Proteomes" id="UP001157418"/>
    </source>
</evidence>
<proteinExistence type="predicted"/>